<evidence type="ECO:0000256" key="11">
    <source>
        <dbReference type="ARBA" id="ARBA00022777"/>
    </source>
</evidence>
<feature type="binding site" evidence="16">
    <location>
        <position position="183"/>
    </location>
    <ligand>
        <name>ATP</name>
        <dbReference type="ChEBI" id="CHEBI:30616"/>
    </ligand>
</feature>
<comment type="function">
    <text evidence="1">Catalyzes the phosphorylation of the beta-carboxyl group of aspartic acid with ATP to yield 4-phospho-L-aspartate, which is involved in the branched biosynthetic pathway leading to the biosynthesis of amino acids lysine, threonine, isoleucine and methionine.</text>
</comment>
<dbReference type="STRING" id="106370.Francci3_2071"/>
<evidence type="ECO:0000256" key="15">
    <source>
        <dbReference type="ARBA" id="ARBA00047872"/>
    </source>
</evidence>
<dbReference type="GO" id="GO:0009089">
    <property type="term" value="P:lysine biosynthetic process via diaminopimelate"/>
    <property type="evidence" value="ECO:0007669"/>
    <property type="project" value="UniProtKB-UniPathway"/>
</dbReference>
<evidence type="ECO:0000256" key="13">
    <source>
        <dbReference type="ARBA" id="ARBA00022915"/>
    </source>
</evidence>
<evidence type="ECO:0000256" key="17">
    <source>
        <dbReference type="RuleBase" id="RU003448"/>
    </source>
</evidence>
<dbReference type="CDD" id="cd04246">
    <property type="entry name" value="AAK_AK-DapG-like"/>
    <property type="match status" value="1"/>
</dbReference>
<gene>
    <name evidence="20" type="ordered locus">Francci3_2071</name>
</gene>
<dbReference type="OrthoDB" id="9799110at2"/>
<dbReference type="PANTHER" id="PTHR21499:SF3">
    <property type="entry name" value="ASPARTOKINASE"/>
    <property type="match status" value="1"/>
</dbReference>
<evidence type="ECO:0000256" key="10">
    <source>
        <dbReference type="ARBA" id="ARBA00022741"/>
    </source>
</evidence>
<evidence type="ECO:0000313" key="21">
    <source>
        <dbReference type="Proteomes" id="UP000001937"/>
    </source>
</evidence>
<keyword evidence="12 16" id="KW-0067">ATP-binding</keyword>
<organism evidence="20 21">
    <name type="scientific">Frankia casuarinae (strain DSM 45818 / CECT 9043 / HFP020203 / CcI3)</name>
    <dbReference type="NCBI Taxonomy" id="106370"/>
    <lineage>
        <taxon>Bacteria</taxon>
        <taxon>Bacillati</taxon>
        <taxon>Actinomycetota</taxon>
        <taxon>Actinomycetes</taxon>
        <taxon>Frankiales</taxon>
        <taxon>Frankiaceae</taxon>
        <taxon>Frankia</taxon>
    </lineage>
</organism>
<reference evidence="20 21" key="1">
    <citation type="journal article" date="2007" name="Genome Res.">
        <title>Genome characteristics of facultatively symbiotic Frankia sp. strains reflect host range and host plant biogeography.</title>
        <authorList>
            <person name="Normand P."/>
            <person name="Lapierre P."/>
            <person name="Tisa L.S."/>
            <person name="Gogarten J.P."/>
            <person name="Alloisio N."/>
            <person name="Bagnarol E."/>
            <person name="Bassi C.A."/>
            <person name="Berry A.M."/>
            <person name="Bickhart D.M."/>
            <person name="Choisne N."/>
            <person name="Couloux A."/>
            <person name="Cournoyer B."/>
            <person name="Cruveiller S."/>
            <person name="Daubin V."/>
            <person name="Demange N."/>
            <person name="Francino M.P."/>
            <person name="Goltsman E."/>
            <person name="Huang Y."/>
            <person name="Kopp O.R."/>
            <person name="Labarre L."/>
            <person name="Lapidus A."/>
            <person name="Lavire C."/>
            <person name="Marechal J."/>
            <person name="Martinez M."/>
            <person name="Mastronunzio J.E."/>
            <person name="Mullin B.C."/>
            <person name="Niemann J."/>
            <person name="Pujic P."/>
            <person name="Rawnsley T."/>
            <person name="Rouy Z."/>
            <person name="Schenowitz C."/>
            <person name="Sellstedt A."/>
            <person name="Tavares F."/>
            <person name="Tomkins J.P."/>
            <person name="Vallenet D."/>
            <person name="Valverde C."/>
            <person name="Wall L.G."/>
            <person name="Wang Y."/>
            <person name="Medigue C."/>
            <person name="Benson D.R."/>
        </authorList>
    </citation>
    <scope>NUCLEOTIDE SEQUENCE [LARGE SCALE GENOMIC DNA]</scope>
    <source>
        <strain evidence="21">DSM 45818 / CECT 9043 / CcI3</strain>
    </source>
</reference>
<accession>Q2JB98</accession>
<keyword evidence="14" id="KW-0457">Lysine biosynthesis</keyword>
<dbReference type="GO" id="GO:0005524">
    <property type="term" value="F:ATP binding"/>
    <property type="evidence" value="ECO:0007669"/>
    <property type="project" value="UniProtKB-KW"/>
</dbReference>
<evidence type="ECO:0000256" key="2">
    <source>
        <dbReference type="ARBA" id="ARBA00004766"/>
    </source>
</evidence>
<keyword evidence="11 17" id="KW-0418">Kinase</keyword>
<dbReference type="GO" id="GO:0009088">
    <property type="term" value="P:threonine biosynthetic process"/>
    <property type="evidence" value="ECO:0007669"/>
    <property type="project" value="UniProtKB-UniPathway"/>
</dbReference>
<sequence length="408" mass="42455">MAIIVQKYGGSSLATIEKIRGVARRVVDTAAAGKQVVVVVSARGRTTDELLGEARALGGHWRSRESDQLVSTGEVVSAATTALALRELGQPAVSMTGGQAGIQVSGEFGSAAVHSVTPDRLRTSLEEGKVVVVAGFQGVDASGDVRTLGRGGSDTTAVALAAALGATCEIYTDVDGVYTADPRLVPRARLLPTVPAPLMHEMAHTGAGILHPRAVDLAATRRIPVQVRNSLGTNPGTVVEVVPGNPLESDGVVAAVTQDEDTTLVMMRGRGEPLDSWAALARMASAKVAPADLFALADSTHGSTLGFTSSPARQIDLAHIARQAGGTVELRDDLGRLSLVGTRMNLCGAVIETLAEILSTHGIRSPWIAISERRISILVPRGGMRRLALTIHDALVLGRGLEAHSSDR</sequence>
<keyword evidence="21" id="KW-1185">Reference proteome</keyword>
<feature type="binding site" evidence="16">
    <location>
        <position position="47"/>
    </location>
    <ligand>
        <name>substrate</name>
    </ligand>
</feature>
<proteinExistence type="inferred from homology"/>
<dbReference type="PROSITE" id="PS00324">
    <property type="entry name" value="ASPARTOKINASE"/>
    <property type="match status" value="1"/>
</dbReference>
<evidence type="ECO:0000256" key="7">
    <source>
        <dbReference type="ARBA" id="ARBA00016273"/>
    </source>
</evidence>
<keyword evidence="10 16" id="KW-0547">Nucleotide-binding</keyword>
<feature type="binding site" evidence="16">
    <location>
        <begin position="172"/>
        <end position="173"/>
    </location>
    <ligand>
        <name>ATP</name>
        <dbReference type="ChEBI" id="CHEBI:30616"/>
    </ligand>
</feature>
<evidence type="ECO:0000256" key="5">
    <source>
        <dbReference type="ARBA" id="ARBA00010122"/>
    </source>
</evidence>
<dbReference type="InterPro" id="IPR018042">
    <property type="entry name" value="Aspartate_kinase_CS"/>
</dbReference>
<dbReference type="KEGG" id="fra:Francci3_2071"/>
<evidence type="ECO:0000256" key="3">
    <source>
        <dbReference type="ARBA" id="ARBA00004986"/>
    </source>
</evidence>
<dbReference type="Proteomes" id="UP000001937">
    <property type="component" value="Chromosome"/>
</dbReference>
<comment type="similarity">
    <text evidence="5 17">Belongs to the aspartokinase family.</text>
</comment>
<dbReference type="EMBL" id="CP000249">
    <property type="protein sequence ID" value="ABD11444.1"/>
    <property type="molecule type" value="Genomic_DNA"/>
</dbReference>
<protein>
    <recommendedName>
        <fullName evidence="7 17">Aspartokinase</fullName>
        <ecNumber evidence="6 17">2.7.2.4</ecNumber>
    </recommendedName>
</protein>
<dbReference type="PIRSF" id="PIRSF000726">
    <property type="entry name" value="Asp_kin"/>
    <property type="match status" value="1"/>
</dbReference>
<dbReference type="GO" id="GO:0005829">
    <property type="term" value="C:cytosol"/>
    <property type="evidence" value="ECO:0007669"/>
    <property type="project" value="TreeGrafter"/>
</dbReference>
<dbReference type="UniPathway" id="UPA00034">
    <property type="reaction ID" value="UER00015"/>
</dbReference>
<dbReference type="UniPathway" id="UPA00050">
    <property type="reaction ID" value="UER00461"/>
</dbReference>
<evidence type="ECO:0000256" key="12">
    <source>
        <dbReference type="ARBA" id="ARBA00022840"/>
    </source>
</evidence>
<dbReference type="RefSeq" id="WP_011436497.1">
    <property type="nucleotide sequence ID" value="NC_007777.1"/>
</dbReference>
<keyword evidence="8 18" id="KW-0028">Amino-acid biosynthesis</keyword>
<comment type="pathway">
    <text evidence="2 18">Amino-acid biosynthesis; L-lysine biosynthesis via DAP pathway; (S)-tetrahydrodipicolinate from L-aspartate: step 1/4.</text>
</comment>
<dbReference type="GO" id="GO:0009090">
    <property type="term" value="P:homoserine biosynthetic process"/>
    <property type="evidence" value="ECO:0007669"/>
    <property type="project" value="TreeGrafter"/>
</dbReference>
<dbReference type="AlphaFoldDB" id="Q2JB98"/>
<dbReference type="UniPathway" id="UPA00051">
    <property type="reaction ID" value="UER00462"/>
</dbReference>
<dbReference type="InterPro" id="IPR045865">
    <property type="entry name" value="ACT-like_dom_sf"/>
</dbReference>
<dbReference type="PANTHER" id="PTHR21499">
    <property type="entry name" value="ASPARTATE KINASE"/>
    <property type="match status" value="1"/>
</dbReference>
<comment type="catalytic activity">
    <reaction evidence="15 17">
        <text>L-aspartate + ATP = 4-phospho-L-aspartate + ADP</text>
        <dbReference type="Rhea" id="RHEA:23776"/>
        <dbReference type="ChEBI" id="CHEBI:29991"/>
        <dbReference type="ChEBI" id="CHEBI:30616"/>
        <dbReference type="ChEBI" id="CHEBI:57535"/>
        <dbReference type="ChEBI" id="CHEBI:456216"/>
        <dbReference type="EC" id="2.7.2.4"/>
    </reaction>
</comment>
<dbReference type="HOGENOM" id="CLU_009116_3_2_11"/>
<dbReference type="InterPro" id="IPR001048">
    <property type="entry name" value="Asp/Glu/Uridylate_kinase"/>
</dbReference>
<dbReference type="Pfam" id="PF00696">
    <property type="entry name" value="AA_kinase"/>
    <property type="match status" value="1"/>
</dbReference>
<evidence type="ECO:0000256" key="6">
    <source>
        <dbReference type="ARBA" id="ARBA00013059"/>
    </source>
</evidence>
<keyword evidence="9 17" id="KW-0808">Transferase</keyword>
<dbReference type="GO" id="GO:0019877">
    <property type="term" value="P:diaminopimelate biosynthetic process"/>
    <property type="evidence" value="ECO:0007669"/>
    <property type="project" value="UniProtKB-KW"/>
</dbReference>
<dbReference type="SUPFAM" id="SSF55021">
    <property type="entry name" value="ACT-like"/>
    <property type="match status" value="1"/>
</dbReference>
<evidence type="ECO:0000256" key="14">
    <source>
        <dbReference type="ARBA" id="ARBA00023154"/>
    </source>
</evidence>
<evidence type="ECO:0000256" key="8">
    <source>
        <dbReference type="ARBA" id="ARBA00022605"/>
    </source>
</evidence>
<dbReference type="InterPro" id="IPR005260">
    <property type="entry name" value="Asp_kin_monofn"/>
</dbReference>
<keyword evidence="13" id="KW-0220">Diaminopimelate biosynthesis</keyword>
<evidence type="ECO:0000256" key="1">
    <source>
        <dbReference type="ARBA" id="ARBA00002843"/>
    </source>
</evidence>
<dbReference type="Gene3D" id="3.30.2130.10">
    <property type="entry name" value="VC0802-like"/>
    <property type="match status" value="1"/>
</dbReference>
<dbReference type="NCBIfam" id="TIGR00657">
    <property type="entry name" value="asp_kinases"/>
    <property type="match status" value="1"/>
</dbReference>
<evidence type="ECO:0000256" key="9">
    <source>
        <dbReference type="ARBA" id="ARBA00022679"/>
    </source>
</evidence>
<feature type="domain" description="Aspartate/glutamate/uridylate kinase" evidence="19">
    <location>
        <begin position="3"/>
        <end position="229"/>
    </location>
</feature>
<dbReference type="eggNOG" id="COG0527">
    <property type="taxonomic scope" value="Bacteria"/>
</dbReference>
<dbReference type="GO" id="GO:0004072">
    <property type="term" value="F:aspartate kinase activity"/>
    <property type="evidence" value="ECO:0007669"/>
    <property type="project" value="UniProtKB-EC"/>
</dbReference>
<dbReference type="InterPro" id="IPR001341">
    <property type="entry name" value="Asp_kinase"/>
</dbReference>
<dbReference type="PhylomeDB" id="Q2JB98"/>
<dbReference type="InterPro" id="IPR036393">
    <property type="entry name" value="AceGlu_kinase-like_sf"/>
</dbReference>
<feature type="binding site" evidence="16">
    <location>
        <begin position="7"/>
        <end position="10"/>
    </location>
    <ligand>
        <name>ATP</name>
        <dbReference type="ChEBI" id="CHEBI:30616"/>
    </ligand>
</feature>
<name>Q2JB98_FRACC</name>
<evidence type="ECO:0000256" key="4">
    <source>
        <dbReference type="ARBA" id="ARBA00005139"/>
    </source>
</evidence>
<feature type="binding site" evidence="16">
    <location>
        <position position="178"/>
    </location>
    <ligand>
        <name>ATP</name>
        <dbReference type="ChEBI" id="CHEBI:30616"/>
    </ligand>
</feature>
<evidence type="ECO:0000259" key="19">
    <source>
        <dbReference type="Pfam" id="PF00696"/>
    </source>
</evidence>
<feature type="binding site" evidence="16">
    <location>
        <position position="74"/>
    </location>
    <ligand>
        <name>substrate</name>
    </ligand>
</feature>
<comment type="pathway">
    <text evidence="3 18">Amino-acid biosynthesis; L-methionine biosynthesis via de novo pathway; L-homoserine from L-aspartate: step 1/3.</text>
</comment>
<evidence type="ECO:0000256" key="18">
    <source>
        <dbReference type="RuleBase" id="RU004249"/>
    </source>
</evidence>
<comment type="pathway">
    <text evidence="4 18">Amino-acid biosynthesis; L-threonine biosynthesis; L-threonine from L-aspartate: step 1/5.</text>
</comment>
<dbReference type="SUPFAM" id="SSF53633">
    <property type="entry name" value="Carbamate kinase-like"/>
    <property type="match status" value="1"/>
</dbReference>
<dbReference type="Gene3D" id="3.40.1160.10">
    <property type="entry name" value="Acetylglutamate kinase-like"/>
    <property type="match status" value="1"/>
</dbReference>
<evidence type="ECO:0000256" key="16">
    <source>
        <dbReference type="PIRSR" id="PIRSR000726-1"/>
    </source>
</evidence>
<evidence type="ECO:0000313" key="20">
    <source>
        <dbReference type="EMBL" id="ABD11444.1"/>
    </source>
</evidence>
<dbReference type="EC" id="2.7.2.4" evidence="6 17"/>